<evidence type="ECO:0000256" key="1">
    <source>
        <dbReference type="SAM" id="Phobius"/>
    </source>
</evidence>
<dbReference type="AlphaFoldDB" id="A0A8J2KLS9"/>
<keyword evidence="1" id="KW-0472">Membrane</keyword>
<gene>
    <name evidence="2" type="ORF">AFUS01_LOCUS26056</name>
</gene>
<protein>
    <submittedName>
        <fullName evidence="2">Uncharacterized protein</fullName>
    </submittedName>
</protein>
<keyword evidence="1" id="KW-1133">Transmembrane helix</keyword>
<accession>A0A8J2KLS9</accession>
<sequence>MTIDPDTMIKKCEWWRTTSFIFFVLLSLDIFILIYEHYVMADGKIKVTRLVLSSLELLFRLYGIYFVGKFIRDLHTLFGAPMVQYANAMPASPIAQPRCPVTSQRGIV</sequence>
<dbReference type="EMBL" id="CAJVCH010342731">
    <property type="protein sequence ID" value="CAG7815372.1"/>
    <property type="molecule type" value="Genomic_DNA"/>
</dbReference>
<dbReference type="Proteomes" id="UP000708208">
    <property type="component" value="Unassembled WGS sequence"/>
</dbReference>
<evidence type="ECO:0000313" key="3">
    <source>
        <dbReference type="Proteomes" id="UP000708208"/>
    </source>
</evidence>
<comment type="caution">
    <text evidence="2">The sequence shown here is derived from an EMBL/GenBank/DDBJ whole genome shotgun (WGS) entry which is preliminary data.</text>
</comment>
<keyword evidence="1" id="KW-0812">Transmembrane</keyword>
<proteinExistence type="predicted"/>
<feature type="transmembrane region" description="Helical" evidence="1">
    <location>
        <begin position="20"/>
        <end position="38"/>
    </location>
</feature>
<reference evidence="2" key="1">
    <citation type="submission" date="2021-06" db="EMBL/GenBank/DDBJ databases">
        <authorList>
            <person name="Hodson N. C."/>
            <person name="Mongue J. A."/>
            <person name="Jaron S. K."/>
        </authorList>
    </citation>
    <scope>NUCLEOTIDE SEQUENCE</scope>
</reference>
<evidence type="ECO:0000313" key="2">
    <source>
        <dbReference type="EMBL" id="CAG7815372.1"/>
    </source>
</evidence>
<name>A0A8J2KLS9_9HEXA</name>
<keyword evidence="3" id="KW-1185">Reference proteome</keyword>
<organism evidence="2 3">
    <name type="scientific">Allacma fusca</name>
    <dbReference type="NCBI Taxonomy" id="39272"/>
    <lineage>
        <taxon>Eukaryota</taxon>
        <taxon>Metazoa</taxon>
        <taxon>Ecdysozoa</taxon>
        <taxon>Arthropoda</taxon>
        <taxon>Hexapoda</taxon>
        <taxon>Collembola</taxon>
        <taxon>Symphypleona</taxon>
        <taxon>Sminthuridae</taxon>
        <taxon>Allacma</taxon>
    </lineage>
</organism>